<dbReference type="PROSITE" id="PS00105">
    <property type="entry name" value="AA_TRANSFER_CLASS_1"/>
    <property type="match status" value="1"/>
</dbReference>
<evidence type="ECO:0000256" key="3">
    <source>
        <dbReference type="ARBA" id="ARBA00022576"/>
    </source>
</evidence>
<accession>A0A1D8K7D6</accession>
<dbReference type="CDD" id="cd00609">
    <property type="entry name" value="AAT_like"/>
    <property type="match status" value="1"/>
</dbReference>
<evidence type="ECO:0000256" key="1">
    <source>
        <dbReference type="ARBA" id="ARBA00001933"/>
    </source>
</evidence>
<dbReference type="GO" id="GO:0030170">
    <property type="term" value="F:pyridoxal phosphate binding"/>
    <property type="evidence" value="ECO:0007669"/>
    <property type="project" value="InterPro"/>
</dbReference>
<keyword evidence="3 6" id="KW-0032">Aminotransferase</keyword>
<dbReference type="PANTHER" id="PTHR46383">
    <property type="entry name" value="ASPARTATE AMINOTRANSFERASE"/>
    <property type="match status" value="1"/>
</dbReference>
<dbReference type="EMBL" id="CP017448">
    <property type="protein sequence ID" value="AOV16879.1"/>
    <property type="molecule type" value="Genomic_DNA"/>
</dbReference>
<dbReference type="NCBIfam" id="NF006514">
    <property type="entry name" value="PRK08960.1"/>
    <property type="match status" value="1"/>
</dbReference>
<evidence type="ECO:0000313" key="9">
    <source>
        <dbReference type="Proteomes" id="UP000095342"/>
    </source>
</evidence>
<keyword evidence="9" id="KW-1185">Reference proteome</keyword>
<name>A0A1D8K7D6_9GAMM</name>
<feature type="domain" description="Aminotransferase class I/classII large" evidence="7">
    <location>
        <begin position="37"/>
        <end position="384"/>
    </location>
</feature>
<dbReference type="AlphaFoldDB" id="A0A1D8K7D6"/>
<dbReference type="InterPro" id="IPR004839">
    <property type="entry name" value="Aminotransferase_I/II_large"/>
</dbReference>
<proteinExistence type="inferred from homology"/>
<comment type="similarity">
    <text evidence="2 6">Belongs to the class-I pyridoxal-phosphate-dependent aminotransferase family.</text>
</comment>
<dbReference type="GO" id="GO:0006520">
    <property type="term" value="P:amino acid metabolic process"/>
    <property type="evidence" value="ECO:0007669"/>
    <property type="project" value="InterPro"/>
</dbReference>
<dbReference type="InterPro" id="IPR015424">
    <property type="entry name" value="PyrdxlP-dep_Trfase"/>
</dbReference>
<evidence type="ECO:0000256" key="6">
    <source>
        <dbReference type="RuleBase" id="RU000481"/>
    </source>
</evidence>
<organism evidence="8 9">
    <name type="scientific">Acidihalobacter aeolianus</name>
    <dbReference type="NCBI Taxonomy" id="2792603"/>
    <lineage>
        <taxon>Bacteria</taxon>
        <taxon>Pseudomonadati</taxon>
        <taxon>Pseudomonadota</taxon>
        <taxon>Gammaproteobacteria</taxon>
        <taxon>Chromatiales</taxon>
        <taxon>Ectothiorhodospiraceae</taxon>
        <taxon>Acidihalobacter</taxon>
    </lineage>
</organism>
<dbReference type="PANTHER" id="PTHR46383:SF2">
    <property type="entry name" value="AMINOTRANSFERASE"/>
    <property type="match status" value="1"/>
</dbReference>
<evidence type="ECO:0000256" key="2">
    <source>
        <dbReference type="ARBA" id="ARBA00007441"/>
    </source>
</evidence>
<evidence type="ECO:0000256" key="4">
    <source>
        <dbReference type="ARBA" id="ARBA00022679"/>
    </source>
</evidence>
<gene>
    <name evidence="8" type="ORF">BJI67_07220</name>
</gene>
<keyword evidence="5" id="KW-0663">Pyridoxal phosphate</keyword>
<dbReference type="KEGG" id="aaeo:BJI67_07220"/>
<evidence type="ECO:0000259" key="7">
    <source>
        <dbReference type="Pfam" id="PF00155"/>
    </source>
</evidence>
<sequence>MNARGSRMSRRIEDIKSFRVMDLLARARELEAQGKEIYHLEIGEPDFETSEPIIEAGRAALLAGATHYTPALGLPALREAIAGFYASRHGLDISPSRIIVTPGASGALQLVLGVLVDPDTEVLMTDPGYPCNRHFVRLYEGRARQVAVHRDTRYQLTPELVRAHWNKRTVAALVASPANPTGTLIEPDDLAGMAAYAADRDGCLIVDEIYQGLVYDRPDATALSISDRVFVINSFSKYFGMTGWRLGWIVAPEDYVRPLEKLAQNLFLCAPTPSQHAALAAFEPTTLSILEARRSAFRERRDYLLPALRELGFDIPTTPDGAFYLYANCERFGLTAQVLSSRLLEEAGVAVTPGDDFGDFGAAQHVRFAYTTGLQQLHGAVERLQDFVVHNL</sequence>
<dbReference type="SUPFAM" id="SSF53383">
    <property type="entry name" value="PLP-dependent transferases"/>
    <property type="match status" value="1"/>
</dbReference>
<protein>
    <recommendedName>
        <fullName evidence="6">Aminotransferase</fullName>
        <ecNumber evidence="6">2.6.1.-</ecNumber>
    </recommendedName>
</protein>
<dbReference type="Gene3D" id="3.40.640.10">
    <property type="entry name" value="Type I PLP-dependent aspartate aminotransferase-like (Major domain)"/>
    <property type="match status" value="1"/>
</dbReference>
<comment type="cofactor">
    <cofactor evidence="1 6">
        <name>pyridoxal 5'-phosphate</name>
        <dbReference type="ChEBI" id="CHEBI:597326"/>
    </cofactor>
</comment>
<dbReference type="Pfam" id="PF00155">
    <property type="entry name" value="Aminotran_1_2"/>
    <property type="match status" value="1"/>
</dbReference>
<evidence type="ECO:0000313" key="8">
    <source>
        <dbReference type="EMBL" id="AOV16879.1"/>
    </source>
</evidence>
<dbReference type="Proteomes" id="UP000095342">
    <property type="component" value="Chromosome"/>
</dbReference>
<dbReference type="InterPro" id="IPR050596">
    <property type="entry name" value="AspAT/PAT-like"/>
</dbReference>
<dbReference type="PRINTS" id="PR00753">
    <property type="entry name" value="ACCSYNTHASE"/>
</dbReference>
<evidence type="ECO:0000256" key="5">
    <source>
        <dbReference type="ARBA" id="ARBA00022898"/>
    </source>
</evidence>
<dbReference type="InterPro" id="IPR004838">
    <property type="entry name" value="NHTrfase_class1_PyrdxlP-BS"/>
</dbReference>
<dbReference type="EC" id="2.6.1.-" evidence="6"/>
<dbReference type="GO" id="GO:0008483">
    <property type="term" value="F:transaminase activity"/>
    <property type="evidence" value="ECO:0007669"/>
    <property type="project" value="UniProtKB-KW"/>
</dbReference>
<dbReference type="InterPro" id="IPR015421">
    <property type="entry name" value="PyrdxlP-dep_Trfase_major"/>
</dbReference>
<keyword evidence="4 6" id="KW-0808">Transferase</keyword>
<dbReference type="NCBIfam" id="NF005601">
    <property type="entry name" value="PRK07337.1"/>
    <property type="match status" value="1"/>
</dbReference>
<reference evidence="8 9" key="1">
    <citation type="submission" date="2016-09" db="EMBL/GenBank/DDBJ databases">
        <title>Acidihalobacter prosperus V6 (DSM14174).</title>
        <authorList>
            <person name="Khaleque H.N."/>
            <person name="Ramsay J.P."/>
            <person name="Murphy R.J.T."/>
            <person name="Kaksonen A.H."/>
            <person name="Boxall N.J."/>
            <person name="Watkin E.L.J."/>
        </authorList>
    </citation>
    <scope>NUCLEOTIDE SEQUENCE [LARGE SCALE GENOMIC DNA]</scope>
    <source>
        <strain evidence="8 9">V6</strain>
    </source>
</reference>